<dbReference type="Proteomes" id="UP000774000">
    <property type="component" value="Unassembled WGS sequence"/>
</dbReference>
<dbReference type="FunFam" id="3.40.50.150:FF:000041">
    <property type="entry name" value="Ribosomal RNA small subunit methyltransferase G"/>
    <property type="match status" value="1"/>
</dbReference>
<comment type="function">
    <text evidence="6">Specifically methylates the N7 position of a guanine in 16S rRNA.</text>
</comment>
<feature type="binding site" evidence="6">
    <location>
        <position position="78"/>
    </location>
    <ligand>
        <name>S-adenosyl-L-methionine</name>
        <dbReference type="ChEBI" id="CHEBI:59789"/>
    </ligand>
</feature>
<dbReference type="InterPro" id="IPR003682">
    <property type="entry name" value="rRNA_ssu_MeTfrase_G"/>
</dbReference>
<dbReference type="CDD" id="cd02440">
    <property type="entry name" value="AdoMet_MTases"/>
    <property type="match status" value="1"/>
</dbReference>
<evidence type="ECO:0000313" key="7">
    <source>
        <dbReference type="EMBL" id="MBM7557771.1"/>
    </source>
</evidence>
<proteinExistence type="inferred from homology"/>
<evidence type="ECO:0000256" key="6">
    <source>
        <dbReference type="HAMAP-Rule" id="MF_00074"/>
    </source>
</evidence>
<feature type="binding site" evidence="6">
    <location>
        <position position="150"/>
    </location>
    <ligand>
        <name>S-adenosyl-L-methionine</name>
        <dbReference type="ChEBI" id="CHEBI:59789"/>
    </ligand>
</feature>
<dbReference type="SUPFAM" id="SSF53335">
    <property type="entry name" value="S-adenosyl-L-methionine-dependent methyltransferases"/>
    <property type="match status" value="1"/>
</dbReference>
<protein>
    <recommendedName>
        <fullName evidence="6">Ribosomal RNA small subunit methyltransferase G</fullName>
        <ecNumber evidence="6">2.1.1.-</ecNumber>
    </recommendedName>
    <alternativeName>
        <fullName evidence="6">16S rRNA 7-methylguanosine methyltransferase</fullName>
        <shortName evidence="6">16S rRNA m7G methyltransferase</shortName>
    </alternativeName>
</protein>
<evidence type="ECO:0000256" key="1">
    <source>
        <dbReference type="ARBA" id="ARBA00022490"/>
    </source>
</evidence>
<dbReference type="EC" id="2.1.1.-" evidence="6"/>
<feature type="binding site" evidence="6">
    <location>
        <position position="83"/>
    </location>
    <ligand>
        <name>S-adenosyl-L-methionine</name>
        <dbReference type="ChEBI" id="CHEBI:59789"/>
    </ligand>
</feature>
<dbReference type="Pfam" id="PF02527">
    <property type="entry name" value="GidB"/>
    <property type="match status" value="1"/>
</dbReference>
<accession>A0A938XWX7</accession>
<dbReference type="GO" id="GO:0005829">
    <property type="term" value="C:cytosol"/>
    <property type="evidence" value="ECO:0007669"/>
    <property type="project" value="TreeGrafter"/>
</dbReference>
<comment type="similarity">
    <text evidence="6">Belongs to the methyltransferase superfamily. RNA methyltransferase RsmG family.</text>
</comment>
<dbReference type="NCBIfam" id="TIGR00138">
    <property type="entry name" value="rsmG_gidB"/>
    <property type="match status" value="1"/>
</dbReference>
<comment type="caution">
    <text evidence="7">The sequence shown here is derived from an EMBL/GenBank/DDBJ whole genome shotgun (WGS) entry which is preliminary data.</text>
</comment>
<reference evidence="7" key="1">
    <citation type="submission" date="2021-01" db="EMBL/GenBank/DDBJ databases">
        <title>Genomic Encyclopedia of Type Strains, Phase IV (KMG-IV): sequencing the most valuable type-strain genomes for metagenomic binning, comparative biology and taxonomic classification.</title>
        <authorList>
            <person name="Goeker M."/>
        </authorList>
    </citation>
    <scope>NUCLEOTIDE SEQUENCE</scope>
    <source>
        <strain evidence="7">DSM 23230</strain>
    </source>
</reference>
<keyword evidence="4 6" id="KW-0808">Transferase</keyword>
<evidence type="ECO:0000256" key="4">
    <source>
        <dbReference type="ARBA" id="ARBA00022679"/>
    </source>
</evidence>
<dbReference type="RefSeq" id="WP_204702517.1">
    <property type="nucleotide sequence ID" value="NZ_JAFBDQ010000017.1"/>
</dbReference>
<comment type="caution">
    <text evidence="6">Lacks conserved residue(s) required for the propagation of feature annotation.</text>
</comment>
<dbReference type="PANTHER" id="PTHR31760">
    <property type="entry name" value="S-ADENOSYL-L-METHIONINE-DEPENDENT METHYLTRANSFERASES SUPERFAMILY PROTEIN"/>
    <property type="match status" value="1"/>
</dbReference>
<evidence type="ECO:0000256" key="2">
    <source>
        <dbReference type="ARBA" id="ARBA00022552"/>
    </source>
</evidence>
<keyword evidence="8" id="KW-1185">Reference proteome</keyword>
<sequence length="240" mass="27113">MSAKNKLKTGAQELGLDLSKEQLDILLEYMDILREWNQKINLTAIDDPEEIVVKHFLDSLSLLQTLDLSGEERVIDIGTGAGFPGLVLKIIYPNLRLTLLDSVKKKVNFLRQAAYQLDLDLDTIEFLHGRAEDLGRNRQHREQYDYAIARAVAYLNILSEYALPFVKEGGQFIAQKGENAKKEVVDSQVALEKLGGETINLAPVDLPYNDDDRYLIVIEKIMATTSQYPRRAGTPKKKPL</sequence>
<keyword evidence="2 6" id="KW-0698">rRNA processing</keyword>
<keyword evidence="5 6" id="KW-0949">S-adenosyl-L-methionine</keyword>
<evidence type="ECO:0000256" key="3">
    <source>
        <dbReference type="ARBA" id="ARBA00022603"/>
    </source>
</evidence>
<dbReference type="PIRSF" id="PIRSF003078">
    <property type="entry name" value="GidB"/>
    <property type="match status" value="1"/>
</dbReference>
<dbReference type="InterPro" id="IPR029063">
    <property type="entry name" value="SAM-dependent_MTases_sf"/>
</dbReference>
<keyword evidence="1 6" id="KW-0963">Cytoplasm</keyword>
<dbReference type="HAMAP" id="MF_00074">
    <property type="entry name" value="16SrRNA_methyltr_G"/>
    <property type="match status" value="1"/>
</dbReference>
<name>A0A938XWX7_9FIRM</name>
<dbReference type="EMBL" id="JAFBDQ010000017">
    <property type="protein sequence ID" value="MBM7557771.1"/>
    <property type="molecule type" value="Genomic_DNA"/>
</dbReference>
<evidence type="ECO:0000256" key="5">
    <source>
        <dbReference type="ARBA" id="ARBA00022691"/>
    </source>
</evidence>
<feature type="binding site" evidence="6">
    <location>
        <begin position="131"/>
        <end position="132"/>
    </location>
    <ligand>
        <name>S-adenosyl-L-methionine</name>
        <dbReference type="ChEBI" id="CHEBI:59789"/>
    </ligand>
</feature>
<comment type="subcellular location">
    <subcellularLocation>
        <location evidence="6">Cytoplasm</location>
    </subcellularLocation>
</comment>
<keyword evidence="3 6" id="KW-0489">Methyltransferase</keyword>
<gene>
    <name evidence="6" type="primary">rsmG</name>
    <name evidence="7" type="ORF">JOC47_002637</name>
</gene>
<evidence type="ECO:0000313" key="8">
    <source>
        <dbReference type="Proteomes" id="UP000774000"/>
    </source>
</evidence>
<organism evidence="7 8">
    <name type="scientific">Halanaerobacter jeridensis</name>
    <dbReference type="NCBI Taxonomy" id="706427"/>
    <lineage>
        <taxon>Bacteria</taxon>
        <taxon>Bacillati</taxon>
        <taxon>Bacillota</taxon>
        <taxon>Clostridia</taxon>
        <taxon>Halanaerobiales</taxon>
        <taxon>Halobacteroidaceae</taxon>
        <taxon>Halanaerobacter</taxon>
    </lineage>
</organism>
<dbReference type="Gene3D" id="3.40.50.150">
    <property type="entry name" value="Vaccinia Virus protein VP39"/>
    <property type="match status" value="1"/>
</dbReference>
<dbReference type="GO" id="GO:0070043">
    <property type="term" value="F:rRNA (guanine-N7-)-methyltransferase activity"/>
    <property type="evidence" value="ECO:0007669"/>
    <property type="project" value="UniProtKB-UniRule"/>
</dbReference>
<dbReference type="AlphaFoldDB" id="A0A938XWX7"/>
<dbReference type="PANTHER" id="PTHR31760:SF0">
    <property type="entry name" value="S-ADENOSYL-L-METHIONINE-DEPENDENT METHYLTRANSFERASES SUPERFAMILY PROTEIN"/>
    <property type="match status" value="1"/>
</dbReference>